<evidence type="ECO:0000313" key="13">
    <source>
        <dbReference type="EMBL" id="KNC96929.1"/>
    </source>
</evidence>
<dbReference type="PRINTS" id="PR00133">
    <property type="entry name" value="GLHYDRLASE3"/>
</dbReference>
<dbReference type="InterPro" id="IPR050288">
    <property type="entry name" value="Cellulose_deg_GH3"/>
</dbReference>
<reference evidence="13 14" key="1">
    <citation type="submission" date="2009-08" db="EMBL/GenBank/DDBJ databases">
        <title>The Genome Sequence of Spizellomyces punctatus strain DAOM BR117.</title>
        <authorList>
            <consortium name="The Broad Institute Genome Sequencing Platform"/>
            <person name="Russ C."/>
            <person name="Cuomo C."/>
            <person name="Shea T."/>
            <person name="Young S.K."/>
            <person name="Zeng Q."/>
            <person name="Koehrsen M."/>
            <person name="Haas B."/>
            <person name="Borodovsky M."/>
            <person name="Guigo R."/>
            <person name="Alvarado L."/>
            <person name="Berlin A."/>
            <person name="Bochicchio J."/>
            <person name="Borenstein D."/>
            <person name="Chapman S."/>
            <person name="Chen Z."/>
            <person name="Engels R."/>
            <person name="Freedman E."/>
            <person name="Gellesch M."/>
            <person name="Goldberg J."/>
            <person name="Griggs A."/>
            <person name="Gujja S."/>
            <person name="Heiman D."/>
            <person name="Hepburn T."/>
            <person name="Howarth C."/>
            <person name="Jen D."/>
            <person name="Larson L."/>
            <person name="Lewis B."/>
            <person name="Mehta T."/>
            <person name="Park D."/>
            <person name="Pearson M."/>
            <person name="Roberts A."/>
            <person name="Saif S."/>
            <person name="Shenoy N."/>
            <person name="Sisk P."/>
            <person name="Stolte C."/>
            <person name="Sykes S."/>
            <person name="Thomson T."/>
            <person name="Walk T."/>
            <person name="White J."/>
            <person name="Yandava C."/>
            <person name="Burger G."/>
            <person name="Gray M.W."/>
            <person name="Holland P.W.H."/>
            <person name="King N."/>
            <person name="Lang F.B.F."/>
            <person name="Roger A.J."/>
            <person name="Ruiz-Trillo I."/>
            <person name="Lander E."/>
            <person name="Nusbaum C."/>
        </authorList>
    </citation>
    <scope>NUCLEOTIDE SEQUENCE [LARGE SCALE GENOMIC DNA]</scope>
    <source>
        <strain evidence="13 14">DAOM BR117</strain>
    </source>
</reference>
<comment type="similarity">
    <text evidence="3 10">Belongs to the glycosyl hydrolase 3 family.</text>
</comment>
<dbReference type="GO" id="GO:0030245">
    <property type="term" value="P:cellulose catabolic process"/>
    <property type="evidence" value="ECO:0007669"/>
    <property type="project" value="UniProtKB-UniPathway"/>
</dbReference>
<dbReference type="GeneID" id="27690951"/>
<dbReference type="Pfam" id="PF01915">
    <property type="entry name" value="Glyco_hydro_3_C"/>
    <property type="match status" value="1"/>
</dbReference>
<dbReference type="Gene3D" id="3.40.50.1700">
    <property type="entry name" value="Glycoside hydrolase family 3 C-terminal domain"/>
    <property type="match status" value="1"/>
</dbReference>
<keyword evidence="7 10" id="KW-0119">Carbohydrate metabolism</keyword>
<dbReference type="eggNOG" id="ENOG502QR4D">
    <property type="taxonomic scope" value="Eukaryota"/>
</dbReference>
<dbReference type="InterPro" id="IPR036962">
    <property type="entry name" value="Glyco_hydro_3_N_sf"/>
</dbReference>
<dbReference type="InParanoid" id="A0A0L0H7I4"/>
<dbReference type="VEuPathDB" id="FungiDB:SPPG_07754"/>
<evidence type="ECO:0000256" key="11">
    <source>
        <dbReference type="SAM" id="SignalP"/>
    </source>
</evidence>
<evidence type="ECO:0000256" key="10">
    <source>
        <dbReference type="RuleBase" id="RU361161"/>
    </source>
</evidence>
<feature type="domain" description="Fibronectin type III-like" evidence="12">
    <location>
        <begin position="660"/>
        <end position="726"/>
    </location>
</feature>
<dbReference type="SMART" id="SM01217">
    <property type="entry name" value="Fn3_like"/>
    <property type="match status" value="1"/>
</dbReference>
<accession>A0A0L0H7I4</accession>
<name>A0A0L0H7I4_SPIPD</name>
<dbReference type="STRING" id="645134.A0A0L0H7I4"/>
<keyword evidence="9 10" id="KW-0624">Polysaccharide degradation</keyword>
<dbReference type="InterPro" id="IPR002772">
    <property type="entry name" value="Glyco_hydro_3_C"/>
</dbReference>
<comment type="catalytic activity">
    <reaction evidence="1 10">
        <text>Hydrolysis of terminal, non-reducing beta-D-glucosyl residues with release of beta-D-glucose.</text>
        <dbReference type="EC" id="3.2.1.21"/>
    </reaction>
</comment>
<dbReference type="OMA" id="MYGWDAY"/>
<dbReference type="InterPro" id="IPR013783">
    <property type="entry name" value="Ig-like_fold"/>
</dbReference>
<dbReference type="OrthoDB" id="416222at2759"/>
<dbReference type="PANTHER" id="PTHR42715:SF2">
    <property type="entry name" value="BETA-GLUCOSIDASE F-RELATED"/>
    <property type="match status" value="1"/>
</dbReference>
<dbReference type="InterPro" id="IPR001764">
    <property type="entry name" value="Glyco_hydro_3_N"/>
</dbReference>
<keyword evidence="6" id="KW-0136">Cellulose degradation</keyword>
<dbReference type="InterPro" id="IPR017853">
    <property type="entry name" value="GH"/>
</dbReference>
<dbReference type="AlphaFoldDB" id="A0A0L0H7I4"/>
<keyword evidence="8 10" id="KW-0326">Glycosidase</keyword>
<evidence type="ECO:0000256" key="6">
    <source>
        <dbReference type="ARBA" id="ARBA00023001"/>
    </source>
</evidence>
<evidence type="ECO:0000256" key="5">
    <source>
        <dbReference type="ARBA" id="ARBA00022801"/>
    </source>
</evidence>
<evidence type="ECO:0000256" key="1">
    <source>
        <dbReference type="ARBA" id="ARBA00000448"/>
    </source>
</evidence>
<comment type="pathway">
    <text evidence="2 10">Glycan metabolism; cellulose degradation.</text>
</comment>
<dbReference type="SUPFAM" id="SSF52279">
    <property type="entry name" value="Beta-D-glucan exohydrolase, C-terminal domain"/>
    <property type="match status" value="1"/>
</dbReference>
<dbReference type="GO" id="GO:0008422">
    <property type="term" value="F:beta-glucosidase activity"/>
    <property type="evidence" value="ECO:0007669"/>
    <property type="project" value="UniProtKB-EC"/>
</dbReference>
<evidence type="ECO:0000256" key="2">
    <source>
        <dbReference type="ARBA" id="ARBA00004987"/>
    </source>
</evidence>
<dbReference type="SUPFAM" id="SSF51445">
    <property type="entry name" value="(Trans)glycosidases"/>
    <property type="match status" value="1"/>
</dbReference>
<dbReference type="Proteomes" id="UP000053201">
    <property type="component" value="Unassembled WGS sequence"/>
</dbReference>
<gene>
    <name evidence="13" type="ORF">SPPG_07754</name>
</gene>
<evidence type="ECO:0000256" key="7">
    <source>
        <dbReference type="ARBA" id="ARBA00023277"/>
    </source>
</evidence>
<dbReference type="PROSITE" id="PS00775">
    <property type="entry name" value="GLYCOSYL_HYDROL_F3"/>
    <property type="match status" value="1"/>
</dbReference>
<keyword evidence="5 10" id="KW-0378">Hydrolase</keyword>
<dbReference type="InterPro" id="IPR036881">
    <property type="entry name" value="Glyco_hydro_3_C_sf"/>
</dbReference>
<dbReference type="Pfam" id="PF00933">
    <property type="entry name" value="Glyco_hydro_3"/>
    <property type="match status" value="1"/>
</dbReference>
<feature type="signal peptide" evidence="11">
    <location>
        <begin position="1"/>
        <end position="19"/>
    </location>
</feature>
<keyword evidence="14" id="KW-1185">Reference proteome</keyword>
<dbReference type="EMBL" id="KQ257466">
    <property type="protein sequence ID" value="KNC96929.1"/>
    <property type="molecule type" value="Genomic_DNA"/>
</dbReference>
<evidence type="ECO:0000256" key="9">
    <source>
        <dbReference type="ARBA" id="ARBA00023326"/>
    </source>
</evidence>
<proteinExistence type="inferred from homology"/>
<evidence type="ECO:0000313" key="14">
    <source>
        <dbReference type="Proteomes" id="UP000053201"/>
    </source>
</evidence>
<dbReference type="InterPro" id="IPR019800">
    <property type="entry name" value="Glyco_hydro_3_AS"/>
</dbReference>
<dbReference type="RefSeq" id="XP_016604969.1">
    <property type="nucleotide sequence ID" value="XM_016755913.1"/>
</dbReference>
<protein>
    <recommendedName>
        <fullName evidence="4 10">beta-glucosidase</fullName>
        <ecNumber evidence="4 10">3.2.1.21</ecNumber>
    </recommendedName>
</protein>
<feature type="chain" id="PRO_5005539886" description="beta-glucosidase" evidence="11">
    <location>
        <begin position="20"/>
        <end position="737"/>
    </location>
</feature>
<evidence type="ECO:0000256" key="4">
    <source>
        <dbReference type="ARBA" id="ARBA00012744"/>
    </source>
</evidence>
<dbReference type="Pfam" id="PF14310">
    <property type="entry name" value="Fn3-like"/>
    <property type="match status" value="1"/>
</dbReference>
<dbReference type="PANTHER" id="PTHR42715">
    <property type="entry name" value="BETA-GLUCOSIDASE"/>
    <property type="match status" value="1"/>
</dbReference>
<evidence type="ECO:0000256" key="8">
    <source>
        <dbReference type="ARBA" id="ARBA00023295"/>
    </source>
</evidence>
<dbReference type="EC" id="3.2.1.21" evidence="4 10"/>
<organism evidence="13 14">
    <name type="scientific">Spizellomyces punctatus (strain DAOM BR117)</name>
    <dbReference type="NCBI Taxonomy" id="645134"/>
    <lineage>
        <taxon>Eukaryota</taxon>
        <taxon>Fungi</taxon>
        <taxon>Fungi incertae sedis</taxon>
        <taxon>Chytridiomycota</taxon>
        <taxon>Chytridiomycota incertae sedis</taxon>
        <taxon>Chytridiomycetes</taxon>
        <taxon>Spizellomycetales</taxon>
        <taxon>Spizellomycetaceae</taxon>
        <taxon>Spizellomyces</taxon>
    </lineage>
</organism>
<sequence>MYRYLSFAVLAVVAGQLSAAPVGDVYPFFPVTGSGDWGVPVSKAKELIKELSVDEKVAIVTGIGWANGPCVGNIQSVPKIQFPGLCLQDGPAGIRFADNVTVFGASINVAATFDKDLMEQHGQLLGKEFRQKGVNIALAPAMNLARTPEGGRNWEGQGADPYLAAISASLQIKGIQSQGVIATAKHFIGNEQEHAREKSSSDIDDRTLHEIYLPPFEASIKAGVGAIMCAYNLVNGTYACENPHLLQTVLRGELDFNGFVMTDWWAGMSGRETALGGSDMMMAGETMWGAKESYWGPNLVRMVNDGSVPMARLDDMVTRILAAWLKMGQDKDFPPTNFNSFDTSKGSHVDVRGDHAEHVRKVGAASTVLLKNQGVLPLNKVKTVAVLGSDARTPEDPNKFADRGGVDGTVALGWGSGTANFTYLVGPYDGILAQATPQGINVTHSFDDWDVSKAAETAKQADVAIVCVAADSGEGFITVEGNAGDRNNLTLWNNGDALVQAVADANPNTIVVIHSPGAITMPWIQHPNIKAVLMALMPGQESGNSLADVLFGKTNPSGRLPFTINTTPEEYGAHVQYHTNVPVDTRNRCIPETCPHIAYSEGLLVDYRYNEAKNIEPLFGFGHGLSYTSFQYSGLAISTSGSTARVSVTVTNTGAVPGHEVVQLYLRSPPVAQKSFKELKGFSRVFLEAGQSTTVDFDLSERDCSFWNDGWKVAQGTFEVLMGASSRDMRVNGTFVI</sequence>
<dbReference type="Gene3D" id="3.20.20.300">
    <property type="entry name" value="Glycoside hydrolase, family 3, N-terminal domain"/>
    <property type="match status" value="1"/>
</dbReference>
<dbReference type="InterPro" id="IPR026891">
    <property type="entry name" value="Fn3-like"/>
</dbReference>
<dbReference type="UniPathway" id="UPA00696"/>
<evidence type="ECO:0000259" key="12">
    <source>
        <dbReference type="SMART" id="SM01217"/>
    </source>
</evidence>
<dbReference type="FunFam" id="3.20.20.300:FF:000002">
    <property type="entry name" value="Probable beta-glucosidase"/>
    <property type="match status" value="1"/>
</dbReference>
<dbReference type="FunFam" id="3.40.50.1700:FF:000003">
    <property type="entry name" value="Probable beta-glucosidase"/>
    <property type="match status" value="1"/>
</dbReference>
<dbReference type="Gene3D" id="2.60.40.10">
    <property type="entry name" value="Immunoglobulins"/>
    <property type="match status" value="1"/>
</dbReference>
<keyword evidence="11" id="KW-0732">Signal</keyword>
<evidence type="ECO:0000256" key="3">
    <source>
        <dbReference type="ARBA" id="ARBA00005336"/>
    </source>
</evidence>
<dbReference type="FunCoup" id="A0A0L0H7I4">
    <property type="interactions" value="25"/>
</dbReference>